<feature type="chain" id="PRO_5043010638" description="Phosphatase" evidence="1">
    <location>
        <begin position="23"/>
        <end position="45"/>
    </location>
</feature>
<dbReference type="Proteomes" id="UP001077662">
    <property type="component" value="Unassembled WGS sequence"/>
</dbReference>
<comment type="caution">
    <text evidence="2">The sequence shown here is derived from an EMBL/GenBank/DDBJ whole genome shotgun (WGS) entry which is preliminary data.</text>
</comment>
<evidence type="ECO:0000313" key="2">
    <source>
        <dbReference type="EMBL" id="MCZ0810206.1"/>
    </source>
</evidence>
<accession>A0AAP3DLQ5</accession>
<dbReference type="AlphaFoldDB" id="A0AAP3DLQ5"/>
<name>A0AAP3DLQ5_BRELA</name>
<feature type="signal peptide" evidence="1">
    <location>
        <begin position="1"/>
        <end position="22"/>
    </location>
</feature>
<sequence>MKKAVAATVLSLSLLVAMNVVPLNKTTSSNITALKAYPTVVDPGH</sequence>
<dbReference type="GeneID" id="61081551"/>
<gene>
    <name evidence="2" type="ORF">O0554_25540</name>
</gene>
<dbReference type="EMBL" id="JAPTNE010000061">
    <property type="protein sequence ID" value="MCZ0810206.1"/>
    <property type="molecule type" value="Genomic_DNA"/>
</dbReference>
<keyword evidence="1" id="KW-0732">Signal</keyword>
<organism evidence="2 3">
    <name type="scientific">Brevibacillus laterosporus</name>
    <name type="common">Bacillus laterosporus</name>
    <dbReference type="NCBI Taxonomy" id="1465"/>
    <lineage>
        <taxon>Bacteria</taxon>
        <taxon>Bacillati</taxon>
        <taxon>Bacillota</taxon>
        <taxon>Bacilli</taxon>
        <taxon>Bacillales</taxon>
        <taxon>Paenibacillaceae</taxon>
        <taxon>Brevibacillus</taxon>
    </lineage>
</organism>
<evidence type="ECO:0008006" key="4">
    <source>
        <dbReference type="Google" id="ProtNLM"/>
    </source>
</evidence>
<evidence type="ECO:0000256" key="1">
    <source>
        <dbReference type="SAM" id="SignalP"/>
    </source>
</evidence>
<evidence type="ECO:0000313" key="3">
    <source>
        <dbReference type="Proteomes" id="UP001077662"/>
    </source>
</evidence>
<reference evidence="2" key="1">
    <citation type="submission" date="2022-09" db="EMBL/GenBank/DDBJ databases">
        <title>Genome analysis and characterization of larvicidal activity of Brevibacillus strains.</title>
        <authorList>
            <person name="Patrusheva E.V."/>
            <person name="Izotova A.O."/>
            <person name="Toshchakov S.V."/>
            <person name="Sineoky S.P."/>
        </authorList>
    </citation>
    <scope>NUCLEOTIDE SEQUENCE</scope>
    <source>
        <strain evidence="2">VKPM_B-13247</strain>
    </source>
</reference>
<proteinExistence type="predicted"/>
<protein>
    <recommendedName>
        <fullName evidence="4">Phosphatase</fullName>
    </recommendedName>
</protein>
<dbReference type="RefSeq" id="WP_018673870.1">
    <property type="nucleotide sequence ID" value="NZ_CP032410.1"/>
</dbReference>